<dbReference type="InterPro" id="IPR004498">
    <property type="entry name" value="Ribosomal_PrmA_MeTrfase"/>
</dbReference>
<evidence type="ECO:0000313" key="7">
    <source>
        <dbReference type="EMBL" id="AFC23097.1"/>
    </source>
</evidence>
<gene>
    <name evidence="6 7" type="primary">prmA</name>
    <name evidence="7" type="ordered locus">SGRA_0358</name>
</gene>
<dbReference type="HOGENOM" id="CLU_049382_0_0_10"/>
<feature type="binding site" evidence="6">
    <location>
        <position position="148"/>
    </location>
    <ligand>
        <name>S-adenosyl-L-methionine</name>
        <dbReference type="ChEBI" id="CHEBI:59789"/>
    </ligand>
</feature>
<dbReference type="NCBIfam" id="NF001785">
    <property type="entry name" value="PRK00517.2-2"/>
    <property type="match status" value="1"/>
</dbReference>
<evidence type="ECO:0000256" key="6">
    <source>
        <dbReference type="HAMAP-Rule" id="MF_00735"/>
    </source>
</evidence>
<dbReference type="OrthoDB" id="9785995at2"/>
<dbReference type="PANTHER" id="PTHR43648">
    <property type="entry name" value="ELECTRON TRANSFER FLAVOPROTEIN BETA SUBUNIT LYSINE METHYLTRANSFERASE"/>
    <property type="match status" value="1"/>
</dbReference>
<dbReference type="Proteomes" id="UP000007519">
    <property type="component" value="Chromosome"/>
</dbReference>
<dbReference type="Gene3D" id="3.40.50.150">
    <property type="entry name" value="Vaccinia Virus protein VP39"/>
    <property type="match status" value="1"/>
</dbReference>
<dbReference type="GO" id="GO:0032259">
    <property type="term" value="P:methylation"/>
    <property type="evidence" value="ECO:0007669"/>
    <property type="project" value="UniProtKB-KW"/>
</dbReference>
<feature type="binding site" evidence="6">
    <location>
        <position position="214"/>
    </location>
    <ligand>
        <name>S-adenosyl-L-methionine</name>
        <dbReference type="ChEBI" id="CHEBI:59789"/>
    </ligand>
</feature>
<dbReference type="SUPFAM" id="SSF53335">
    <property type="entry name" value="S-adenosyl-L-methionine-dependent methyltransferases"/>
    <property type="match status" value="1"/>
</dbReference>
<keyword evidence="3 6" id="KW-0489">Methyltransferase</keyword>
<dbReference type="GO" id="GO:0016279">
    <property type="term" value="F:protein-lysine N-methyltransferase activity"/>
    <property type="evidence" value="ECO:0007669"/>
    <property type="project" value="RHEA"/>
</dbReference>
<reference evidence="7 8" key="1">
    <citation type="journal article" date="2012" name="Stand. Genomic Sci.">
        <title>Complete genome sequencing and analysis of Saprospira grandis str. Lewin, a predatory marine bacterium.</title>
        <authorList>
            <person name="Saw J.H."/>
            <person name="Yuryev A."/>
            <person name="Kanbe M."/>
            <person name="Hou S."/>
            <person name="Young A.G."/>
            <person name="Aizawa S."/>
            <person name="Alam M."/>
        </authorList>
    </citation>
    <scope>NUCLEOTIDE SEQUENCE [LARGE SCALE GENOMIC DNA]</scope>
    <source>
        <strain evidence="7 8">Lewin</strain>
    </source>
</reference>
<keyword evidence="4 6" id="KW-0808">Transferase</keyword>
<protein>
    <recommendedName>
        <fullName evidence="6">Ribosomal protein L11 methyltransferase</fullName>
        <shortName evidence="6">L11 Mtase</shortName>
        <ecNumber evidence="6">2.1.1.-</ecNumber>
    </recommendedName>
</protein>
<keyword evidence="7" id="KW-0687">Ribonucleoprotein</keyword>
<dbReference type="STRING" id="984262.SGRA_0358"/>
<sequence length="276" mass="30877">MQTYLSFSFSVAEEDQQEQLIALLADFPFEGFQQEEEALTAFLPQSALDEQLKSFLAQLAPKWPEAQITEIAPTNWNAQWESDYQPVEVDDFCLIRANFHAPAAKHIEHEIVITPKMSFGTGHHATTYMVLQAMRPLDLKGKKVMDFGCGTAVLAIMAAYLGAKDIFAFDFDPWAYENSLENVANNCPEAPLRLAQGGSELLEGETDYDLILANINRNVILSSMLDMVAALKPGGQLICSGFLEEDIPLIIEKGQGLRLLEQKAREKWRCLIFEKG</sequence>
<evidence type="ECO:0000256" key="1">
    <source>
        <dbReference type="ARBA" id="ARBA00009741"/>
    </source>
</evidence>
<evidence type="ECO:0000313" key="8">
    <source>
        <dbReference type="Proteomes" id="UP000007519"/>
    </source>
</evidence>
<dbReference type="KEGG" id="sgn:SGRA_0358"/>
<comment type="function">
    <text evidence="6">Methylates ribosomal protein L11.</text>
</comment>
<evidence type="ECO:0000256" key="4">
    <source>
        <dbReference type="ARBA" id="ARBA00022679"/>
    </source>
</evidence>
<dbReference type="InterPro" id="IPR029063">
    <property type="entry name" value="SAM-dependent_MTases_sf"/>
</dbReference>
<evidence type="ECO:0000256" key="2">
    <source>
        <dbReference type="ARBA" id="ARBA00022490"/>
    </source>
</evidence>
<organism evidence="7 8">
    <name type="scientific">Saprospira grandis (strain Lewin)</name>
    <dbReference type="NCBI Taxonomy" id="984262"/>
    <lineage>
        <taxon>Bacteria</taxon>
        <taxon>Pseudomonadati</taxon>
        <taxon>Bacteroidota</taxon>
        <taxon>Saprospiria</taxon>
        <taxon>Saprospirales</taxon>
        <taxon>Saprospiraceae</taxon>
        <taxon>Saprospira</taxon>
    </lineage>
</organism>
<dbReference type="InterPro" id="IPR050078">
    <property type="entry name" value="Ribosomal_L11_MeTrfase_PrmA"/>
</dbReference>
<comment type="catalytic activity">
    <reaction evidence="6">
        <text>L-lysyl-[protein] + 3 S-adenosyl-L-methionine = N(6),N(6),N(6)-trimethyl-L-lysyl-[protein] + 3 S-adenosyl-L-homocysteine + 3 H(+)</text>
        <dbReference type="Rhea" id="RHEA:54192"/>
        <dbReference type="Rhea" id="RHEA-COMP:9752"/>
        <dbReference type="Rhea" id="RHEA-COMP:13826"/>
        <dbReference type="ChEBI" id="CHEBI:15378"/>
        <dbReference type="ChEBI" id="CHEBI:29969"/>
        <dbReference type="ChEBI" id="CHEBI:57856"/>
        <dbReference type="ChEBI" id="CHEBI:59789"/>
        <dbReference type="ChEBI" id="CHEBI:61961"/>
    </reaction>
</comment>
<keyword evidence="7" id="KW-0689">Ribosomal protein</keyword>
<feature type="binding site" evidence="6">
    <location>
        <position position="170"/>
    </location>
    <ligand>
        <name>S-adenosyl-L-methionine</name>
        <dbReference type="ChEBI" id="CHEBI:59789"/>
    </ligand>
</feature>
<dbReference type="EMBL" id="CP002831">
    <property type="protein sequence ID" value="AFC23097.1"/>
    <property type="molecule type" value="Genomic_DNA"/>
</dbReference>
<feature type="binding site" evidence="6">
    <location>
        <position position="127"/>
    </location>
    <ligand>
        <name>S-adenosyl-L-methionine</name>
        <dbReference type="ChEBI" id="CHEBI:59789"/>
    </ligand>
</feature>
<evidence type="ECO:0000256" key="5">
    <source>
        <dbReference type="ARBA" id="ARBA00022691"/>
    </source>
</evidence>
<comment type="similarity">
    <text evidence="1 6">Belongs to the methyltransferase superfamily. PrmA family.</text>
</comment>
<evidence type="ECO:0000256" key="3">
    <source>
        <dbReference type="ARBA" id="ARBA00022603"/>
    </source>
</evidence>
<dbReference type="HAMAP" id="MF_00735">
    <property type="entry name" value="Methyltr_PrmA"/>
    <property type="match status" value="1"/>
</dbReference>
<dbReference type="RefSeq" id="WP_014373344.1">
    <property type="nucleotide sequence ID" value="NC_016940.1"/>
</dbReference>
<dbReference type="EC" id="2.1.1.-" evidence="6"/>
<dbReference type="PANTHER" id="PTHR43648:SF1">
    <property type="entry name" value="ELECTRON TRANSFER FLAVOPROTEIN BETA SUBUNIT LYSINE METHYLTRANSFERASE"/>
    <property type="match status" value="1"/>
</dbReference>
<keyword evidence="2 6" id="KW-0963">Cytoplasm</keyword>
<proteinExistence type="inferred from homology"/>
<keyword evidence="5 6" id="KW-0949">S-adenosyl-L-methionine</keyword>
<name>H6L7R5_SAPGL</name>
<keyword evidence="8" id="KW-1185">Reference proteome</keyword>
<accession>H6L7R5</accession>
<comment type="subcellular location">
    <subcellularLocation>
        <location evidence="6">Cytoplasm</location>
    </subcellularLocation>
</comment>
<dbReference type="Pfam" id="PF06325">
    <property type="entry name" value="PrmA"/>
    <property type="match status" value="1"/>
</dbReference>
<dbReference type="AlphaFoldDB" id="H6L7R5"/>
<dbReference type="GO" id="GO:0005737">
    <property type="term" value="C:cytoplasm"/>
    <property type="evidence" value="ECO:0007669"/>
    <property type="project" value="UniProtKB-SubCell"/>
</dbReference>
<dbReference type="GO" id="GO:0005840">
    <property type="term" value="C:ribosome"/>
    <property type="evidence" value="ECO:0007669"/>
    <property type="project" value="UniProtKB-KW"/>
</dbReference>
<dbReference type="CDD" id="cd02440">
    <property type="entry name" value="AdoMet_MTases"/>
    <property type="match status" value="1"/>
</dbReference>
<dbReference type="eggNOG" id="COG2264">
    <property type="taxonomic scope" value="Bacteria"/>
</dbReference>